<keyword evidence="3" id="KW-0479">Metal-binding</keyword>
<evidence type="ECO:0000256" key="2">
    <source>
        <dbReference type="ARBA" id="ARBA00022722"/>
    </source>
</evidence>
<evidence type="ECO:0000313" key="11">
    <source>
        <dbReference type="EMBL" id="KAJ7979179.1"/>
    </source>
</evidence>
<evidence type="ECO:0000256" key="1">
    <source>
        <dbReference type="ARBA" id="ARBA00004123"/>
    </source>
</evidence>
<dbReference type="InterPro" id="IPR012337">
    <property type="entry name" value="RNaseH-like_sf"/>
</dbReference>
<dbReference type="GO" id="GO:0046872">
    <property type="term" value="F:metal ion binding"/>
    <property type="evidence" value="ECO:0007669"/>
    <property type="project" value="UniProtKB-KW"/>
</dbReference>
<keyword evidence="5 11" id="KW-0269">Exonuclease</keyword>
<evidence type="ECO:0000256" key="7">
    <source>
        <dbReference type="ARBA" id="ARBA00023242"/>
    </source>
</evidence>
<dbReference type="EMBL" id="JARAOO010000002">
    <property type="protein sequence ID" value="KAJ7979178.1"/>
    <property type="molecule type" value="Genomic_DNA"/>
</dbReference>
<keyword evidence="7" id="KW-0539">Nucleus</keyword>
<dbReference type="PANTHER" id="PTHR13620">
    <property type="entry name" value="3-5 EXONUCLEASE"/>
    <property type="match status" value="1"/>
</dbReference>
<dbReference type="GO" id="GO:0005634">
    <property type="term" value="C:nucleus"/>
    <property type="evidence" value="ECO:0007669"/>
    <property type="project" value="UniProtKB-SubCell"/>
</dbReference>
<dbReference type="SUPFAM" id="SSF53098">
    <property type="entry name" value="Ribonuclease H-like"/>
    <property type="match status" value="1"/>
</dbReference>
<comment type="caution">
    <text evidence="11">The sequence shown here is derived from an EMBL/GenBank/DDBJ whole genome shotgun (WGS) entry which is preliminary data.</text>
</comment>
<dbReference type="GO" id="GO:0008408">
    <property type="term" value="F:3'-5' exonuclease activity"/>
    <property type="evidence" value="ECO:0007669"/>
    <property type="project" value="InterPro"/>
</dbReference>
<dbReference type="InterPro" id="IPR002562">
    <property type="entry name" value="3'-5'_exonuclease_dom"/>
</dbReference>
<evidence type="ECO:0000256" key="9">
    <source>
        <dbReference type="ARBA" id="ARBA00042761"/>
    </source>
</evidence>
<evidence type="ECO:0000256" key="6">
    <source>
        <dbReference type="ARBA" id="ARBA00022842"/>
    </source>
</evidence>
<evidence type="ECO:0000256" key="4">
    <source>
        <dbReference type="ARBA" id="ARBA00022801"/>
    </source>
</evidence>
<dbReference type="Gene3D" id="3.30.420.10">
    <property type="entry name" value="Ribonuclease H-like superfamily/Ribonuclease H"/>
    <property type="match status" value="1"/>
</dbReference>
<organism evidence="11 12">
    <name type="scientific">Quillaja saponaria</name>
    <name type="common">Soap bark tree</name>
    <dbReference type="NCBI Taxonomy" id="32244"/>
    <lineage>
        <taxon>Eukaryota</taxon>
        <taxon>Viridiplantae</taxon>
        <taxon>Streptophyta</taxon>
        <taxon>Embryophyta</taxon>
        <taxon>Tracheophyta</taxon>
        <taxon>Spermatophyta</taxon>
        <taxon>Magnoliopsida</taxon>
        <taxon>eudicotyledons</taxon>
        <taxon>Gunneridae</taxon>
        <taxon>Pentapetalae</taxon>
        <taxon>rosids</taxon>
        <taxon>fabids</taxon>
        <taxon>Fabales</taxon>
        <taxon>Quillajaceae</taxon>
        <taxon>Quillaja</taxon>
    </lineage>
</organism>
<name>A0AAD7VKT6_QUISA</name>
<dbReference type="EMBL" id="JARAOO010000002">
    <property type="protein sequence ID" value="KAJ7979179.1"/>
    <property type="molecule type" value="Genomic_DNA"/>
</dbReference>
<evidence type="ECO:0000256" key="8">
    <source>
        <dbReference type="ARBA" id="ARBA00040531"/>
    </source>
</evidence>
<keyword evidence="4" id="KW-0378">Hydrolase</keyword>
<dbReference type="EMBL" id="JARAOO010000002">
    <property type="protein sequence ID" value="KAJ7979177.1"/>
    <property type="molecule type" value="Genomic_DNA"/>
</dbReference>
<sequence length="112" mass="12314">MAQTTIGYDIEWTLTFRRGDTPMKVAVMQICSNSCNCNYILHAIHCGIPQSLQLLLEDPCVSKVGVGIANDSVKVFKDCNISTKGVEDLSFHAETLFANSFSEAQENQIGKL</sequence>
<dbReference type="KEGG" id="qsa:O6P43_002604"/>
<dbReference type="AlphaFoldDB" id="A0AAD7VKT6"/>
<evidence type="ECO:0000313" key="12">
    <source>
        <dbReference type="Proteomes" id="UP001163823"/>
    </source>
</evidence>
<evidence type="ECO:0000256" key="3">
    <source>
        <dbReference type="ARBA" id="ARBA00022723"/>
    </source>
</evidence>
<dbReference type="Pfam" id="PF01612">
    <property type="entry name" value="DNA_pol_A_exo1"/>
    <property type="match status" value="1"/>
</dbReference>
<accession>A0AAD7VKT6</accession>
<dbReference type="PANTHER" id="PTHR13620:SF109">
    <property type="entry name" value="3'-5' EXONUCLEASE"/>
    <property type="match status" value="1"/>
</dbReference>
<protein>
    <recommendedName>
        <fullName evidence="8">3'-5' exonuclease</fullName>
    </recommendedName>
    <alternativeName>
        <fullName evidence="9">Werner Syndrome-like exonuclease</fullName>
    </alternativeName>
</protein>
<evidence type="ECO:0000259" key="10">
    <source>
        <dbReference type="Pfam" id="PF01612"/>
    </source>
</evidence>
<dbReference type="InterPro" id="IPR051132">
    <property type="entry name" value="3-5_Exonuclease_domain"/>
</dbReference>
<comment type="subcellular location">
    <subcellularLocation>
        <location evidence="1">Nucleus</location>
    </subcellularLocation>
</comment>
<reference evidence="11" key="1">
    <citation type="journal article" date="2023" name="Science">
        <title>Elucidation of the pathway for biosynthesis of saponin adjuvants from the soapbark tree.</title>
        <authorList>
            <person name="Reed J."/>
            <person name="Orme A."/>
            <person name="El-Demerdash A."/>
            <person name="Owen C."/>
            <person name="Martin L.B.B."/>
            <person name="Misra R.C."/>
            <person name="Kikuchi S."/>
            <person name="Rejzek M."/>
            <person name="Martin A.C."/>
            <person name="Harkess A."/>
            <person name="Leebens-Mack J."/>
            <person name="Louveau T."/>
            <person name="Stephenson M.J."/>
            <person name="Osbourn A."/>
        </authorList>
    </citation>
    <scope>NUCLEOTIDE SEQUENCE</scope>
    <source>
        <strain evidence="11">S10</strain>
    </source>
</reference>
<keyword evidence="6" id="KW-0460">Magnesium</keyword>
<keyword evidence="2" id="KW-0540">Nuclease</keyword>
<keyword evidence="12" id="KW-1185">Reference proteome</keyword>
<dbReference type="InterPro" id="IPR036397">
    <property type="entry name" value="RNaseH_sf"/>
</dbReference>
<proteinExistence type="predicted"/>
<evidence type="ECO:0000256" key="5">
    <source>
        <dbReference type="ARBA" id="ARBA00022839"/>
    </source>
</evidence>
<dbReference type="GO" id="GO:0006139">
    <property type="term" value="P:nucleobase-containing compound metabolic process"/>
    <property type="evidence" value="ECO:0007669"/>
    <property type="project" value="InterPro"/>
</dbReference>
<gene>
    <name evidence="11" type="ORF">O6P43_002604</name>
</gene>
<dbReference type="GO" id="GO:0003676">
    <property type="term" value="F:nucleic acid binding"/>
    <property type="evidence" value="ECO:0007669"/>
    <property type="project" value="InterPro"/>
</dbReference>
<dbReference type="Proteomes" id="UP001163823">
    <property type="component" value="Chromosome 2"/>
</dbReference>
<feature type="domain" description="3'-5' exonuclease" evidence="10">
    <location>
        <begin position="4"/>
        <end position="95"/>
    </location>
</feature>